<gene>
    <name evidence="2" type="ORF">C8D89_12355</name>
</gene>
<keyword evidence="3" id="KW-1185">Reference proteome</keyword>
<proteinExistence type="predicted"/>
<dbReference type="AlphaFoldDB" id="A0A2U1ECZ8"/>
<protein>
    <submittedName>
        <fullName evidence="2">Uncharacterized protein</fullName>
    </submittedName>
</protein>
<evidence type="ECO:0000313" key="3">
    <source>
        <dbReference type="Proteomes" id="UP000245639"/>
    </source>
</evidence>
<feature type="coiled-coil region" evidence="1">
    <location>
        <begin position="57"/>
        <end position="84"/>
    </location>
</feature>
<dbReference type="RefSeq" id="WP_116711032.1">
    <property type="nucleotide sequence ID" value="NZ_QEKW01000023.1"/>
</dbReference>
<evidence type="ECO:0000313" key="2">
    <source>
        <dbReference type="EMBL" id="PVY97742.1"/>
    </source>
</evidence>
<dbReference type="OrthoDB" id="3699970at2"/>
<dbReference type="Proteomes" id="UP000245639">
    <property type="component" value="Unassembled WGS sequence"/>
</dbReference>
<evidence type="ECO:0000256" key="1">
    <source>
        <dbReference type="SAM" id="Coils"/>
    </source>
</evidence>
<keyword evidence="1" id="KW-0175">Coiled coil</keyword>
<name>A0A2U1ECZ8_9PSEU</name>
<sequence>MGDIVYDTDALEQARTVLAGEAARTPGLGDLLAAMPGPDLGRLDASRAVGDAMATLTRALVAELEAAGQRLREAEKALDVATHRVQGTDRAGAAALAPTGS</sequence>
<organism evidence="2 3">
    <name type="scientific">Actinomycetospora cinnamomea</name>
    <dbReference type="NCBI Taxonomy" id="663609"/>
    <lineage>
        <taxon>Bacteria</taxon>
        <taxon>Bacillati</taxon>
        <taxon>Actinomycetota</taxon>
        <taxon>Actinomycetes</taxon>
        <taxon>Pseudonocardiales</taxon>
        <taxon>Pseudonocardiaceae</taxon>
        <taxon>Actinomycetospora</taxon>
    </lineage>
</organism>
<accession>A0A2U1ECZ8</accession>
<reference evidence="2 3" key="1">
    <citation type="submission" date="2018-04" db="EMBL/GenBank/DDBJ databases">
        <title>Genomic Encyclopedia of Type Strains, Phase IV (KMG-IV): sequencing the most valuable type-strain genomes for metagenomic binning, comparative biology and taxonomic classification.</title>
        <authorList>
            <person name="Goeker M."/>
        </authorList>
    </citation>
    <scope>NUCLEOTIDE SEQUENCE [LARGE SCALE GENOMIC DNA]</scope>
    <source>
        <strain evidence="2 3">DSM 45771</strain>
    </source>
</reference>
<dbReference type="EMBL" id="QEKW01000023">
    <property type="protein sequence ID" value="PVY97742.1"/>
    <property type="molecule type" value="Genomic_DNA"/>
</dbReference>
<comment type="caution">
    <text evidence="2">The sequence shown here is derived from an EMBL/GenBank/DDBJ whole genome shotgun (WGS) entry which is preliminary data.</text>
</comment>